<evidence type="ECO:0000256" key="2">
    <source>
        <dbReference type="SAM" id="Phobius"/>
    </source>
</evidence>
<feature type="compositionally biased region" description="Low complexity" evidence="1">
    <location>
        <begin position="342"/>
        <end position="354"/>
    </location>
</feature>
<evidence type="ECO:0000313" key="4">
    <source>
        <dbReference type="Proteomes" id="UP000565715"/>
    </source>
</evidence>
<dbReference type="AlphaFoldDB" id="A0A846XJ21"/>
<protein>
    <submittedName>
        <fullName evidence="3">DMT family transporter</fullName>
    </submittedName>
</protein>
<dbReference type="Pfam" id="PF04657">
    <property type="entry name" value="DMT_YdcZ"/>
    <property type="match status" value="2"/>
</dbReference>
<feature type="transmembrane region" description="Helical" evidence="2">
    <location>
        <begin position="240"/>
        <end position="260"/>
    </location>
</feature>
<keyword evidence="2" id="KW-0812">Transmembrane</keyword>
<feature type="transmembrane region" description="Helical" evidence="2">
    <location>
        <begin position="173"/>
        <end position="193"/>
    </location>
</feature>
<dbReference type="Proteomes" id="UP000565715">
    <property type="component" value="Unassembled WGS sequence"/>
</dbReference>
<sequence length="354" mass="35466">MVLRRWGLGLGLLIGAGVAVQGRINGELGARLADGVAAAVVSFGSGFVLLLIAVALSPRLRAGLRGVRVAVAAGELRRWQLLGGLCGALFVASQSLTVAAVGVTAFTVGAVSGQLVSSLVVDRLGVGPQGRTPVTAARLGGAGLAVGAVLLAASSGPGSDAEATTASWLGDTAGPVLLILPVLAGIGLAWQQAWNGRVGTAGSPFAATVINFGIGLLGLLVIEALVLIRIGPPAEFPREPWLYLGGAIGVLFIAAGVLVVRWVGVLLMGLSTVAGQLTTSVLLDWLLPAGAPLSPAKLAGCGLTLTAVVVATLQSGRSELTANSETAQVRDRAGAGRRRGSGRSIRGPFGRGLR</sequence>
<dbReference type="GO" id="GO:0005886">
    <property type="term" value="C:plasma membrane"/>
    <property type="evidence" value="ECO:0007669"/>
    <property type="project" value="TreeGrafter"/>
</dbReference>
<dbReference type="EMBL" id="JAAXOO010000006">
    <property type="protein sequence ID" value="NKY36208.1"/>
    <property type="molecule type" value="Genomic_DNA"/>
</dbReference>
<proteinExistence type="predicted"/>
<name>A0A846XJ21_9NOCA</name>
<feature type="transmembrane region" description="Helical" evidence="2">
    <location>
        <begin position="205"/>
        <end position="228"/>
    </location>
</feature>
<feature type="transmembrane region" description="Helical" evidence="2">
    <location>
        <begin position="35"/>
        <end position="56"/>
    </location>
</feature>
<dbReference type="PANTHER" id="PTHR34821:SF2">
    <property type="entry name" value="INNER MEMBRANE PROTEIN YDCZ"/>
    <property type="match status" value="1"/>
</dbReference>
<comment type="caution">
    <text evidence="3">The sequence shown here is derived from an EMBL/GenBank/DDBJ whole genome shotgun (WGS) entry which is preliminary data.</text>
</comment>
<feature type="transmembrane region" description="Helical" evidence="2">
    <location>
        <begin position="99"/>
        <end position="121"/>
    </location>
</feature>
<evidence type="ECO:0000313" key="3">
    <source>
        <dbReference type="EMBL" id="NKY36208.1"/>
    </source>
</evidence>
<feature type="transmembrane region" description="Helical" evidence="2">
    <location>
        <begin position="76"/>
        <end position="93"/>
    </location>
</feature>
<accession>A0A846XJ21</accession>
<reference evidence="3 4" key="1">
    <citation type="submission" date="2020-04" db="EMBL/GenBank/DDBJ databases">
        <title>MicrobeNet Type strains.</title>
        <authorList>
            <person name="Nicholson A.C."/>
        </authorList>
    </citation>
    <scope>NUCLEOTIDE SEQUENCE [LARGE SCALE GENOMIC DNA]</scope>
    <source>
        <strain evidence="3 4">DSM 45078</strain>
    </source>
</reference>
<feature type="transmembrane region" description="Helical" evidence="2">
    <location>
        <begin position="133"/>
        <end position="153"/>
    </location>
</feature>
<evidence type="ECO:0000256" key="1">
    <source>
        <dbReference type="SAM" id="MobiDB-lite"/>
    </source>
</evidence>
<dbReference type="PANTHER" id="PTHR34821">
    <property type="entry name" value="INNER MEMBRANE PROTEIN YDCZ"/>
    <property type="match status" value="1"/>
</dbReference>
<keyword evidence="4" id="KW-1185">Reference proteome</keyword>
<gene>
    <name evidence="3" type="ORF">HGA13_24520</name>
</gene>
<feature type="region of interest" description="Disordered" evidence="1">
    <location>
        <begin position="324"/>
        <end position="354"/>
    </location>
</feature>
<keyword evidence="2" id="KW-1133">Transmembrane helix</keyword>
<dbReference type="RefSeq" id="WP_068045001.1">
    <property type="nucleotide sequence ID" value="NZ_JAAXOO010000006.1"/>
</dbReference>
<keyword evidence="2" id="KW-0472">Membrane</keyword>
<dbReference type="InterPro" id="IPR006750">
    <property type="entry name" value="YdcZ"/>
</dbReference>
<organism evidence="3 4">
    <name type="scientific">Nocardia speluncae</name>
    <dbReference type="NCBI Taxonomy" id="419477"/>
    <lineage>
        <taxon>Bacteria</taxon>
        <taxon>Bacillati</taxon>
        <taxon>Actinomycetota</taxon>
        <taxon>Actinomycetes</taxon>
        <taxon>Mycobacteriales</taxon>
        <taxon>Nocardiaceae</taxon>
        <taxon>Nocardia</taxon>
    </lineage>
</organism>